<name>A0ACB0XVI7_MELEN</name>
<keyword evidence="2" id="KW-1185">Reference proteome</keyword>
<sequence length="261" mass="30673">MGAKIVKKLNDKTWFSQEVQEFTKYQGTLWRFNTPRNPQEGGAWERLIGITKKGLKRCVGKSLLNRTELTTLFCELESVVNSRPLTFQSDREPIQSIRPIDFLIPYPQTEVNFPDLEEESDYEEEVAGRTQITQQIRKTNKRLNKFWEVWRNDYLLSLRERTLGGTKVKNRMEPVVGDIVLVEEALPRSLWKLGKIIELQKGRDQLIRTAKIKINNKIFKRAIGQLYNLEVLDSSSENEDEIWSLVVHRNHTLVLKPDYWR</sequence>
<dbReference type="Proteomes" id="UP001497535">
    <property type="component" value="Unassembled WGS sequence"/>
</dbReference>
<accession>A0ACB0XVI7</accession>
<evidence type="ECO:0000313" key="1">
    <source>
        <dbReference type="EMBL" id="CAK5019461.1"/>
    </source>
</evidence>
<dbReference type="EMBL" id="CAVMJV010000003">
    <property type="protein sequence ID" value="CAK5019461.1"/>
    <property type="molecule type" value="Genomic_DNA"/>
</dbReference>
<evidence type="ECO:0000313" key="2">
    <source>
        <dbReference type="Proteomes" id="UP001497535"/>
    </source>
</evidence>
<gene>
    <name evidence="1" type="ORF">MENTE1834_LOCUS4148</name>
</gene>
<proteinExistence type="predicted"/>
<protein>
    <submittedName>
        <fullName evidence="1">Uncharacterized protein</fullName>
    </submittedName>
</protein>
<reference evidence="1" key="1">
    <citation type="submission" date="2023-11" db="EMBL/GenBank/DDBJ databases">
        <authorList>
            <person name="Poullet M."/>
        </authorList>
    </citation>
    <scope>NUCLEOTIDE SEQUENCE</scope>
    <source>
        <strain evidence="1">E1834</strain>
    </source>
</reference>
<comment type="caution">
    <text evidence="1">The sequence shown here is derived from an EMBL/GenBank/DDBJ whole genome shotgun (WGS) entry which is preliminary data.</text>
</comment>
<organism evidence="1 2">
    <name type="scientific">Meloidogyne enterolobii</name>
    <name type="common">Root-knot nematode worm</name>
    <name type="synonym">Meloidogyne mayaguensis</name>
    <dbReference type="NCBI Taxonomy" id="390850"/>
    <lineage>
        <taxon>Eukaryota</taxon>
        <taxon>Metazoa</taxon>
        <taxon>Ecdysozoa</taxon>
        <taxon>Nematoda</taxon>
        <taxon>Chromadorea</taxon>
        <taxon>Rhabditida</taxon>
        <taxon>Tylenchina</taxon>
        <taxon>Tylenchomorpha</taxon>
        <taxon>Tylenchoidea</taxon>
        <taxon>Meloidogynidae</taxon>
        <taxon>Meloidogyninae</taxon>
        <taxon>Meloidogyne</taxon>
    </lineage>
</organism>